<evidence type="ECO:0000313" key="1">
    <source>
        <dbReference type="EMBL" id="KAH6922485.1"/>
    </source>
</evidence>
<sequence length="134" mass="14651">MDVQAVVAEVPEGSEVLASWDNSDHTAASTDENASQSSRCSSPVPQSCSASRSNDSNTQNVSRDQRAENSARRKRPATSVLQQLLELHKEEAATAAKAAKKSRKLMKKGLKLQKESNHMQASMLQLMQQHFASK</sequence>
<name>A0ACB7RJH1_HYAAI</name>
<proteinExistence type="predicted"/>
<evidence type="ECO:0000313" key="2">
    <source>
        <dbReference type="Proteomes" id="UP000821845"/>
    </source>
</evidence>
<accession>A0ACB7RJH1</accession>
<gene>
    <name evidence="1" type="ORF">HPB50_014904</name>
</gene>
<dbReference type="EMBL" id="CM023489">
    <property type="protein sequence ID" value="KAH6922485.1"/>
    <property type="molecule type" value="Genomic_DNA"/>
</dbReference>
<protein>
    <submittedName>
        <fullName evidence="1">Uncharacterized protein</fullName>
    </submittedName>
</protein>
<reference evidence="1" key="1">
    <citation type="submission" date="2020-05" db="EMBL/GenBank/DDBJ databases">
        <title>Large-scale comparative analyses of tick genomes elucidate their genetic diversity and vector capacities.</title>
        <authorList>
            <person name="Jia N."/>
            <person name="Wang J."/>
            <person name="Shi W."/>
            <person name="Du L."/>
            <person name="Sun Y."/>
            <person name="Zhan W."/>
            <person name="Jiang J."/>
            <person name="Wang Q."/>
            <person name="Zhang B."/>
            <person name="Ji P."/>
            <person name="Sakyi L.B."/>
            <person name="Cui X."/>
            <person name="Yuan T."/>
            <person name="Jiang B."/>
            <person name="Yang W."/>
            <person name="Lam T.T.-Y."/>
            <person name="Chang Q."/>
            <person name="Ding S."/>
            <person name="Wang X."/>
            <person name="Zhu J."/>
            <person name="Ruan X."/>
            <person name="Zhao L."/>
            <person name="Wei J."/>
            <person name="Que T."/>
            <person name="Du C."/>
            <person name="Cheng J."/>
            <person name="Dai P."/>
            <person name="Han X."/>
            <person name="Huang E."/>
            <person name="Gao Y."/>
            <person name="Liu J."/>
            <person name="Shao H."/>
            <person name="Ye R."/>
            <person name="Li L."/>
            <person name="Wei W."/>
            <person name="Wang X."/>
            <person name="Wang C."/>
            <person name="Yang T."/>
            <person name="Huo Q."/>
            <person name="Li W."/>
            <person name="Guo W."/>
            <person name="Chen H."/>
            <person name="Zhou L."/>
            <person name="Ni X."/>
            <person name="Tian J."/>
            <person name="Zhou Y."/>
            <person name="Sheng Y."/>
            <person name="Liu T."/>
            <person name="Pan Y."/>
            <person name="Xia L."/>
            <person name="Li J."/>
            <person name="Zhao F."/>
            <person name="Cao W."/>
        </authorList>
    </citation>
    <scope>NUCLEOTIDE SEQUENCE</scope>
    <source>
        <strain evidence="1">Hyas-2018</strain>
    </source>
</reference>
<dbReference type="Proteomes" id="UP000821845">
    <property type="component" value="Chromosome 9"/>
</dbReference>
<keyword evidence="2" id="KW-1185">Reference proteome</keyword>
<organism evidence="1 2">
    <name type="scientific">Hyalomma asiaticum</name>
    <name type="common">Tick</name>
    <dbReference type="NCBI Taxonomy" id="266040"/>
    <lineage>
        <taxon>Eukaryota</taxon>
        <taxon>Metazoa</taxon>
        <taxon>Ecdysozoa</taxon>
        <taxon>Arthropoda</taxon>
        <taxon>Chelicerata</taxon>
        <taxon>Arachnida</taxon>
        <taxon>Acari</taxon>
        <taxon>Parasitiformes</taxon>
        <taxon>Ixodida</taxon>
        <taxon>Ixodoidea</taxon>
        <taxon>Ixodidae</taxon>
        <taxon>Hyalomminae</taxon>
        <taxon>Hyalomma</taxon>
    </lineage>
</organism>
<comment type="caution">
    <text evidence="1">The sequence shown here is derived from an EMBL/GenBank/DDBJ whole genome shotgun (WGS) entry which is preliminary data.</text>
</comment>